<dbReference type="EMBL" id="AUPL01000824">
    <property type="protein sequence ID" value="ESL11424.1"/>
    <property type="molecule type" value="Genomic_DNA"/>
</dbReference>
<keyword evidence="2" id="KW-1185">Reference proteome</keyword>
<gene>
    <name evidence="1" type="ORF">TRSC58_00824</name>
</gene>
<evidence type="ECO:0000313" key="2">
    <source>
        <dbReference type="Proteomes" id="UP000031737"/>
    </source>
</evidence>
<comment type="caution">
    <text evidence="1">The sequence shown here is derived from an EMBL/GenBank/DDBJ whole genome shotgun (WGS) entry which is preliminary data.</text>
</comment>
<name>A0A061J937_TRYRA</name>
<sequence>MHTSCSCSMPAESCSCSERTHRSDYDSGCSCSHARYSASSSPSCSAASSCRCCSCSVYPSCYYGSDTALSCSTSGSCNRAAPDSFRKEMLMEVPRLLHFYSVPPPLTTSTEPTDCSVGAVVVPPALSPPPLPHAAPLAWTRANRLTVSTQTEGNTPAEVFCHAPLLKRSIGTWTTSTVTTRATSPMSTFRVSAANNTEVTGEQWEEQTNELLRKTTLLQEHSQRSDFLEGRHVSMELALAAAQERIRQDEARRQTTVSCLTAMIDERRLELQRFESTCRQRLLDHEAESRSMLCALQEGWGRATQSALQTRSEHEQSLHVAQRCSQLQEDLLQQLLQDEVRHRDEVNDAEGRFRLLLWELFVFAEKCQRESFHAVAAVNLAVEEKRAAALAKAAVEDRLRGVLEREKELRRQYLHALHLPTTTIVSCSHPSNAAASAEEDVPVHARFARAHREAAEAVRAQRRISVGQLHVF</sequence>
<evidence type="ECO:0000313" key="1">
    <source>
        <dbReference type="EMBL" id="ESL11424.1"/>
    </source>
</evidence>
<dbReference type="OrthoDB" id="250258at2759"/>
<protein>
    <submittedName>
        <fullName evidence="1">Uncharacterized protein</fullName>
    </submittedName>
</protein>
<dbReference type="VEuPathDB" id="TriTrypDB:TRSC58_00824"/>
<organism evidence="1 2">
    <name type="scientific">Trypanosoma rangeli SC58</name>
    <dbReference type="NCBI Taxonomy" id="429131"/>
    <lineage>
        <taxon>Eukaryota</taxon>
        <taxon>Discoba</taxon>
        <taxon>Euglenozoa</taxon>
        <taxon>Kinetoplastea</taxon>
        <taxon>Metakinetoplastina</taxon>
        <taxon>Trypanosomatida</taxon>
        <taxon>Trypanosomatidae</taxon>
        <taxon>Trypanosoma</taxon>
        <taxon>Herpetosoma</taxon>
    </lineage>
</organism>
<dbReference type="Proteomes" id="UP000031737">
    <property type="component" value="Unassembled WGS sequence"/>
</dbReference>
<proteinExistence type="predicted"/>
<reference evidence="1 2" key="1">
    <citation type="submission" date="2013-07" db="EMBL/GenBank/DDBJ databases">
        <authorList>
            <person name="Stoco P.H."/>
            <person name="Wagner G."/>
            <person name="Gerber A."/>
            <person name="Zaha A."/>
            <person name="Thompson C."/>
            <person name="Bartholomeu D.C."/>
            <person name="Luckemeyer D.D."/>
            <person name="Bahia D."/>
            <person name="Loreto E."/>
            <person name="Prestes E.B."/>
            <person name="Lima F.M."/>
            <person name="Rodrigues-Luiz G."/>
            <person name="Vallejo G.A."/>
            <person name="Filho J.F."/>
            <person name="Monteiro K.M."/>
            <person name="Tyler K.M."/>
            <person name="de Almeida L.G."/>
            <person name="Ortiz M.F."/>
            <person name="Siervo M.A."/>
            <person name="de Moraes M.H."/>
            <person name="Cunha O.L."/>
            <person name="Mendonca-Neto R."/>
            <person name="Silva R."/>
            <person name="Teixeira S.M."/>
            <person name="Murta S.M."/>
            <person name="Sincero T.C."/>
            <person name="Mendes T.A."/>
            <person name="Urmenyi T.P."/>
            <person name="Silva V.G."/>
            <person name="da Rocha W.D."/>
            <person name="Andersson B."/>
            <person name="Romanha A.J."/>
            <person name="Steindel M."/>
            <person name="de Vasconcelos A.T."/>
            <person name="Grisard E.C."/>
        </authorList>
    </citation>
    <scope>NUCLEOTIDE SEQUENCE [LARGE SCALE GENOMIC DNA]</scope>
    <source>
        <strain evidence="1 2">SC58</strain>
    </source>
</reference>
<accession>A0A061J937</accession>
<dbReference type="AlphaFoldDB" id="A0A061J937"/>